<feature type="transmembrane region" description="Helical" evidence="2">
    <location>
        <begin position="59"/>
        <end position="82"/>
    </location>
</feature>
<dbReference type="Proteomes" id="UP000266975">
    <property type="component" value="Unassembled WGS sequence"/>
</dbReference>
<organism evidence="3 4">
    <name type="scientific">Corynebacterium alimapuense</name>
    <dbReference type="NCBI Taxonomy" id="1576874"/>
    <lineage>
        <taxon>Bacteria</taxon>
        <taxon>Bacillati</taxon>
        <taxon>Actinomycetota</taxon>
        <taxon>Actinomycetes</taxon>
        <taxon>Mycobacteriales</taxon>
        <taxon>Corynebacteriaceae</taxon>
        <taxon>Corynebacterium</taxon>
    </lineage>
</organism>
<sequence>MTSSAANTPADPAGPEERSKYDDPRRPLLRALKLGSIALLVITVLSLMIWGWLSGLPGIWGVLIGAAIGGGFVLLTAMSVLLTSFTNPATTGAVVLGGWLLKIVVLIIVLALIQDLTFYDRSALLVTTVLALVVVLSTEVWGVITSKVTYIN</sequence>
<comment type="caution">
    <text evidence="3">The sequence shown here is derived from an EMBL/GenBank/DDBJ whole genome shotgun (WGS) entry which is preliminary data.</text>
</comment>
<evidence type="ECO:0000313" key="3">
    <source>
        <dbReference type="EMBL" id="RNE48400.1"/>
    </source>
</evidence>
<proteinExistence type="predicted"/>
<dbReference type="RefSeq" id="WP_123048333.1">
    <property type="nucleotide sequence ID" value="NZ_PTJO01000005.1"/>
</dbReference>
<dbReference type="EMBL" id="PTJO01000005">
    <property type="protein sequence ID" value="RNE48400.1"/>
    <property type="molecule type" value="Genomic_DNA"/>
</dbReference>
<accession>A0A3M8K5M1</accession>
<reference evidence="3 4" key="1">
    <citation type="submission" date="2018-02" db="EMBL/GenBank/DDBJ databases">
        <title>Corynebacterium alimpuense sp. nov., a marine obligate actinomycete isolated from sediments of Valparaiso bay, Chile.</title>
        <authorList>
            <person name="Claverias F."/>
            <person name="Gonzales-Siles L."/>
            <person name="Salva-Serra F."/>
            <person name="Inganaes E."/>
            <person name="Molin K."/>
            <person name="Cumsille A."/>
            <person name="Undabarrena A."/>
            <person name="Couve E."/>
            <person name="Moore E.R.B."/>
            <person name="Gomila M."/>
            <person name="Camara B."/>
        </authorList>
    </citation>
    <scope>NUCLEOTIDE SEQUENCE [LARGE SCALE GENOMIC DNA]</scope>
    <source>
        <strain evidence="3 4">CCUG 69366</strain>
    </source>
</reference>
<evidence type="ECO:0000313" key="4">
    <source>
        <dbReference type="Proteomes" id="UP000266975"/>
    </source>
</evidence>
<dbReference type="AlphaFoldDB" id="A0A3M8K5M1"/>
<name>A0A3M8K5M1_9CORY</name>
<feature type="transmembrane region" description="Helical" evidence="2">
    <location>
        <begin position="34"/>
        <end position="53"/>
    </location>
</feature>
<feature type="transmembrane region" description="Helical" evidence="2">
    <location>
        <begin position="125"/>
        <end position="144"/>
    </location>
</feature>
<keyword evidence="4" id="KW-1185">Reference proteome</keyword>
<feature type="region of interest" description="Disordered" evidence="1">
    <location>
        <begin position="1"/>
        <end position="22"/>
    </location>
</feature>
<gene>
    <name evidence="3" type="ORF">C5L39_07770</name>
</gene>
<evidence type="ECO:0000256" key="2">
    <source>
        <dbReference type="SAM" id="Phobius"/>
    </source>
</evidence>
<dbReference type="OrthoDB" id="4775022at2"/>
<evidence type="ECO:0000256" key="1">
    <source>
        <dbReference type="SAM" id="MobiDB-lite"/>
    </source>
</evidence>
<feature type="transmembrane region" description="Helical" evidence="2">
    <location>
        <begin position="94"/>
        <end position="113"/>
    </location>
</feature>
<keyword evidence="2" id="KW-1133">Transmembrane helix</keyword>
<keyword evidence="2" id="KW-0472">Membrane</keyword>
<keyword evidence="2" id="KW-0812">Transmembrane</keyword>
<protein>
    <submittedName>
        <fullName evidence="3">Uncharacterized protein</fullName>
    </submittedName>
</protein>